<dbReference type="Pfam" id="PF02467">
    <property type="entry name" value="Whib"/>
    <property type="match status" value="1"/>
</dbReference>
<dbReference type="GO" id="GO:0047134">
    <property type="term" value="F:protein-disulfide reductase [NAD(P)H] activity"/>
    <property type="evidence" value="ECO:0007669"/>
    <property type="project" value="TreeGrafter"/>
</dbReference>
<feature type="domain" description="4Fe-4S Wbl-type" evidence="12">
    <location>
        <begin position="29"/>
        <end position="86"/>
    </location>
</feature>
<dbReference type="GO" id="GO:0045454">
    <property type="term" value="P:cell redox homeostasis"/>
    <property type="evidence" value="ECO:0007669"/>
    <property type="project" value="TreeGrafter"/>
</dbReference>
<keyword evidence="3" id="KW-0004">4Fe-4S</keyword>
<keyword evidence="4" id="KW-0479">Metal-binding</keyword>
<dbReference type="PANTHER" id="PTHR38839">
    <property type="entry name" value="TRANSCRIPTIONAL REGULATOR WHID-RELATED"/>
    <property type="match status" value="1"/>
</dbReference>
<feature type="region of interest" description="Disordered" evidence="11">
    <location>
        <begin position="1"/>
        <end position="20"/>
    </location>
</feature>
<evidence type="ECO:0000256" key="6">
    <source>
        <dbReference type="ARBA" id="ARBA00023014"/>
    </source>
</evidence>
<proteinExistence type="inferred from homology"/>
<evidence type="ECO:0000256" key="9">
    <source>
        <dbReference type="ARBA" id="ARBA00023157"/>
    </source>
</evidence>
<dbReference type="PROSITE" id="PS51674">
    <property type="entry name" value="4FE4S_WBL"/>
    <property type="match status" value="1"/>
</dbReference>
<dbReference type="EMBL" id="CAEZTI010000017">
    <property type="protein sequence ID" value="CAB4557788.1"/>
    <property type="molecule type" value="Genomic_DNA"/>
</dbReference>
<dbReference type="GO" id="GO:0046872">
    <property type="term" value="F:metal ion binding"/>
    <property type="evidence" value="ECO:0007669"/>
    <property type="project" value="UniProtKB-KW"/>
</dbReference>
<comment type="similarity">
    <text evidence="2">Belongs to the WhiB family.</text>
</comment>
<keyword evidence="8" id="KW-0238">DNA-binding</keyword>
<gene>
    <name evidence="13" type="ORF">UFOPK1619_00176</name>
</gene>
<dbReference type="AlphaFoldDB" id="A0A6J6D859"/>
<evidence type="ECO:0000256" key="8">
    <source>
        <dbReference type="ARBA" id="ARBA00023125"/>
    </source>
</evidence>
<keyword evidence="7" id="KW-0805">Transcription regulation</keyword>
<comment type="cofactor">
    <cofactor evidence="1">
        <name>[4Fe-4S] cluster</name>
        <dbReference type="ChEBI" id="CHEBI:49883"/>
    </cofactor>
</comment>
<dbReference type="InterPro" id="IPR003482">
    <property type="entry name" value="Whib"/>
</dbReference>
<dbReference type="HAMAP" id="MF_01479">
    <property type="entry name" value="WhiB"/>
    <property type="match status" value="1"/>
</dbReference>
<feature type="compositionally biased region" description="Polar residues" evidence="11">
    <location>
        <begin position="1"/>
        <end position="12"/>
    </location>
</feature>
<evidence type="ECO:0000256" key="1">
    <source>
        <dbReference type="ARBA" id="ARBA00001966"/>
    </source>
</evidence>
<evidence type="ECO:0000256" key="5">
    <source>
        <dbReference type="ARBA" id="ARBA00023004"/>
    </source>
</evidence>
<dbReference type="GO" id="GO:0051539">
    <property type="term" value="F:4 iron, 4 sulfur cluster binding"/>
    <property type="evidence" value="ECO:0007669"/>
    <property type="project" value="UniProtKB-KW"/>
</dbReference>
<dbReference type="InterPro" id="IPR034768">
    <property type="entry name" value="4FE4S_WBL"/>
</dbReference>
<dbReference type="GO" id="GO:0003677">
    <property type="term" value="F:DNA binding"/>
    <property type="evidence" value="ECO:0007669"/>
    <property type="project" value="UniProtKB-KW"/>
</dbReference>
<evidence type="ECO:0000256" key="7">
    <source>
        <dbReference type="ARBA" id="ARBA00023015"/>
    </source>
</evidence>
<protein>
    <submittedName>
        <fullName evidence="13">Unannotated protein</fullName>
    </submittedName>
</protein>
<keyword evidence="6" id="KW-0411">Iron-sulfur</keyword>
<sequence length="96" mass="10826">MKLKLQVTTETVKPQPFDDSPTAWMGTGNCRKYPPTTFFPSDGVGVDRARAICKGCPVLDTCLEYALTERIEHGVWGGTSERERRRILKRRRGITA</sequence>
<evidence type="ECO:0000256" key="4">
    <source>
        <dbReference type="ARBA" id="ARBA00022723"/>
    </source>
</evidence>
<evidence type="ECO:0000259" key="12">
    <source>
        <dbReference type="PROSITE" id="PS51674"/>
    </source>
</evidence>
<evidence type="ECO:0000313" key="13">
    <source>
        <dbReference type="EMBL" id="CAB4557788.1"/>
    </source>
</evidence>
<organism evidence="13">
    <name type="scientific">freshwater metagenome</name>
    <dbReference type="NCBI Taxonomy" id="449393"/>
    <lineage>
        <taxon>unclassified sequences</taxon>
        <taxon>metagenomes</taxon>
        <taxon>ecological metagenomes</taxon>
    </lineage>
</organism>
<keyword evidence="9" id="KW-1015">Disulfide bond</keyword>
<dbReference type="GO" id="GO:0045892">
    <property type="term" value="P:negative regulation of DNA-templated transcription"/>
    <property type="evidence" value="ECO:0007669"/>
    <property type="project" value="TreeGrafter"/>
</dbReference>
<name>A0A6J6D859_9ZZZZ</name>
<keyword evidence="5" id="KW-0408">Iron</keyword>
<evidence type="ECO:0000256" key="10">
    <source>
        <dbReference type="ARBA" id="ARBA00023163"/>
    </source>
</evidence>
<evidence type="ECO:0000256" key="3">
    <source>
        <dbReference type="ARBA" id="ARBA00022485"/>
    </source>
</evidence>
<keyword evidence="10" id="KW-0804">Transcription</keyword>
<reference evidence="13" key="1">
    <citation type="submission" date="2020-05" db="EMBL/GenBank/DDBJ databases">
        <authorList>
            <person name="Chiriac C."/>
            <person name="Salcher M."/>
            <person name="Ghai R."/>
            <person name="Kavagutti S V."/>
        </authorList>
    </citation>
    <scope>NUCLEOTIDE SEQUENCE</scope>
</reference>
<evidence type="ECO:0000256" key="11">
    <source>
        <dbReference type="SAM" id="MobiDB-lite"/>
    </source>
</evidence>
<evidence type="ECO:0000256" key="2">
    <source>
        <dbReference type="ARBA" id="ARBA00006597"/>
    </source>
</evidence>
<accession>A0A6J6D859</accession>